<proteinExistence type="predicted"/>
<dbReference type="EMBL" id="CP013200">
    <property type="protein sequence ID" value="ALO67400.1"/>
    <property type="molecule type" value="Genomic_DNA"/>
</dbReference>
<accession>A0A0S2M1K8</accession>
<protein>
    <submittedName>
        <fullName evidence="1">Uncharacterized protein</fullName>
    </submittedName>
</protein>
<sequence length="206" mass="20163">MQKGPAGIPAGPFCIHSSPLRLCYARSNIGGFMKTMGSNTVRLGLVAASALALALTACTARSGPPQISVPPSVAAEAPPTLTATAGQQGVPHPVTQGKKLGSYASAAAPGGSSQSGGGFDANGAGLDFDVNCQGAGTVTVLVTGATGDAQAGITSFNVPCEAGKLSSSGNRDYTPHGTTSVRVSAPATVSWAMTVGKVPAGEKPPA</sequence>
<dbReference type="AlphaFoldDB" id="A0A0S2M1K8"/>
<evidence type="ECO:0000313" key="2">
    <source>
        <dbReference type="Proteomes" id="UP000059574"/>
    </source>
</evidence>
<name>A0A0S2M1K8_9MICC</name>
<reference evidence="2" key="1">
    <citation type="submission" date="2015-11" db="EMBL/GenBank/DDBJ databases">
        <authorList>
            <person name="Kumar R."/>
            <person name="Singh D."/>
            <person name="Swarnkar M.K."/>
            <person name="Singh A.K."/>
            <person name="Kumar S."/>
        </authorList>
    </citation>
    <scope>NUCLEOTIDE SEQUENCE [LARGE SCALE GENOMIC DNA]</scope>
    <source>
        <strain evidence="2">ERGS4:06</strain>
    </source>
</reference>
<evidence type="ECO:0000313" key="1">
    <source>
        <dbReference type="EMBL" id="ALO67400.1"/>
    </source>
</evidence>
<reference evidence="1 2" key="2">
    <citation type="journal article" date="2016" name="J. Biotechnol.">
        <title>Complete genome sequence of Arthrobacter alpinus ERGS4:06, a yellow pigmented bacterium tolerant to cold and radiations isolated from Sikkim Himalaya.</title>
        <authorList>
            <person name="Kumar R."/>
            <person name="Singh D."/>
            <person name="Swarnkar M.K."/>
            <person name="Singh A.K."/>
            <person name="Kumar S."/>
        </authorList>
    </citation>
    <scope>NUCLEOTIDE SEQUENCE [LARGE SCALE GENOMIC DNA]</scope>
    <source>
        <strain evidence="1 2">ERGS4:06</strain>
    </source>
</reference>
<organism evidence="1 2">
    <name type="scientific">Arthrobacter alpinus</name>
    <dbReference type="NCBI Taxonomy" id="656366"/>
    <lineage>
        <taxon>Bacteria</taxon>
        <taxon>Bacillati</taxon>
        <taxon>Actinomycetota</taxon>
        <taxon>Actinomycetes</taxon>
        <taxon>Micrococcales</taxon>
        <taxon>Micrococcaceae</taxon>
        <taxon>Arthrobacter</taxon>
    </lineage>
</organism>
<gene>
    <name evidence="1" type="ORF">AS189_14005</name>
</gene>
<dbReference type="Proteomes" id="UP000059574">
    <property type="component" value="Chromosome"/>
</dbReference>